<keyword evidence="2" id="KW-0472">Membrane</keyword>
<feature type="transmembrane region" description="Helical" evidence="2">
    <location>
        <begin position="188"/>
        <end position="208"/>
    </location>
</feature>
<dbReference type="AlphaFoldDB" id="A0A433A314"/>
<dbReference type="EMBL" id="RBNI01018686">
    <property type="protein sequence ID" value="RUO97050.1"/>
    <property type="molecule type" value="Genomic_DNA"/>
</dbReference>
<reference evidence="3 4" key="1">
    <citation type="journal article" date="2018" name="New Phytol.">
        <title>Phylogenomics of Endogonaceae and evolution of mycorrhizas within Mucoromycota.</title>
        <authorList>
            <person name="Chang Y."/>
            <person name="Desiro A."/>
            <person name="Na H."/>
            <person name="Sandor L."/>
            <person name="Lipzen A."/>
            <person name="Clum A."/>
            <person name="Barry K."/>
            <person name="Grigoriev I.V."/>
            <person name="Martin F.M."/>
            <person name="Stajich J.E."/>
            <person name="Smith M.E."/>
            <person name="Bonito G."/>
            <person name="Spatafora J.W."/>
        </authorList>
    </citation>
    <scope>NUCLEOTIDE SEQUENCE [LARGE SCALE GENOMIC DNA]</scope>
    <source>
        <strain evidence="3 4">GMNB39</strain>
    </source>
</reference>
<proteinExistence type="predicted"/>
<keyword evidence="1" id="KW-0175">Coiled coil</keyword>
<gene>
    <name evidence="3" type="ORF">BC936DRAFT_141067</name>
</gene>
<accession>A0A433A314</accession>
<sequence>MACNREIRQQKAKAKQMKITEKLQQSLDTPVMNLDEEIQNEGVLNELDMAIYTASEEDDVEDMEEDKEEAATESETIQEMSAKTIQALLAIVQMLIKLGKIRRGITSDDIQCAAFRGTVFTEREKAMSAKIANFLRPFVQQCIDDNKPQEPHILACVPLAALANAIVTVAGFSSLIRKLSITLSQDSHALYLTAAGVCTIHFTVNGIFRLTIETGSPTPIKPGKANLLPSGPFSI</sequence>
<dbReference type="Proteomes" id="UP000268093">
    <property type="component" value="Unassembled WGS sequence"/>
</dbReference>
<name>A0A433A314_9FUNG</name>
<comment type="caution">
    <text evidence="3">The sequence shown here is derived from an EMBL/GenBank/DDBJ whole genome shotgun (WGS) entry which is preliminary data.</text>
</comment>
<keyword evidence="2" id="KW-0812">Transmembrane</keyword>
<keyword evidence="2" id="KW-1133">Transmembrane helix</keyword>
<feature type="transmembrane region" description="Helical" evidence="2">
    <location>
        <begin position="153"/>
        <end position="176"/>
    </location>
</feature>
<evidence type="ECO:0000256" key="1">
    <source>
        <dbReference type="SAM" id="Coils"/>
    </source>
</evidence>
<keyword evidence="4" id="KW-1185">Reference proteome</keyword>
<evidence type="ECO:0000256" key="2">
    <source>
        <dbReference type="SAM" id="Phobius"/>
    </source>
</evidence>
<organism evidence="3 4">
    <name type="scientific">Jimgerdemannia flammicorona</name>
    <dbReference type="NCBI Taxonomy" id="994334"/>
    <lineage>
        <taxon>Eukaryota</taxon>
        <taxon>Fungi</taxon>
        <taxon>Fungi incertae sedis</taxon>
        <taxon>Mucoromycota</taxon>
        <taxon>Mucoromycotina</taxon>
        <taxon>Endogonomycetes</taxon>
        <taxon>Endogonales</taxon>
        <taxon>Endogonaceae</taxon>
        <taxon>Jimgerdemannia</taxon>
    </lineage>
</organism>
<dbReference type="OrthoDB" id="2432873at2759"/>
<evidence type="ECO:0000313" key="4">
    <source>
        <dbReference type="Proteomes" id="UP000268093"/>
    </source>
</evidence>
<evidence type="ECO:0000313" key="3">
    <source>
        <dbReference type="EMBL" id="RUO97050.1"/>
    </source>
</evidence>
<feature type="coiled-coil region" evidence="1">
    <location>
        <begin position="53"/>
        <end position="83"/>
    </location>
</feature>
<protein>
    <submittedName>
        <fullName evidence="3">Uncharacterized protein</fullName>
    </submittedName>
</protein>